<accession>A0ABX5XKD7</accession>
<feature type="transmembrane region" description="Helical" evidence="1">
    <location>
        <begin position="178"/>
        <end position="197"/>
    </location>
</feature>
<keyword evidence="1" id="KW-1133">Transmembrane helix</keyword>
<feature type="transmembrane region" description="Helical" evidence="1">
    <location>
        <begin position="63"/>
        <end position="83"/>
    </location>
</feature>
<feature type="transmembrane region" description="Helical" evidence="1">
    <location>
        <begin position="103"/>
        <end position="121"/>
    </location>
</feature>
<evidence type="ECO:0000256" key="1">
    <source>
        <dbReference type="SAM" id="Phobius"/>
    </source>
</evidence>
<organism evidence="2 3">
    <name type="scientific">Stieleria magnilauensis</name>
    <dbReference type="NCBI Taxonomy" id="2527963"/>
    <lineage>
        <taxon>Bacteria</taxon>
        <taxon>Pseudomonadati</taxon>
        <taxon>Planctomycetota</taxon>
        <taxon>Planctomycetia</taxon>
        <taxon>Pirellulales</taxon>
        <taxon>Pirellulaceae</taxon>
        <taxon>Stieleria</taxon>
    </lineage>
</organism>
<keyword evidence="3" id="KW-1185">Reference proteome</keyword>
<keyword evidence="1" id="KW-0472">Membrane</keyword>
<evidence type="ECO:0000313" key="3">
    <source>
        <dbReference type="Proteomes" id="UP000318081"/>
    </source>
</evidence>
<sequence>MSLDKPRTAHRVASGGLWINMATRNVRRRLPVFPLLIAASLVVGWFIPSFYDWTGSDQSRPSPLIGQFAIGMLVSVSILSLALPWMPSPSLQHAKDPAAPMRFTIRTVLIATAIVAMLLAAVAKFPLVTSGGLYAIVWCRVVWSMMKCRQSRLPTAAILACLYLPFVWIASWNGLSGILEALLGIALGLPAFFITLFAGRLSGQYIQELTWLSMLFTAIELAIGLWVVRLGPKVTVAYCLWVLVISIFGSFVLNAMVRM</sequence>
<name>A0ABX5XKD7_9BACT</name>
<proteinExistence type="predicted"/>
<feature type="transmembrane region" description="Helical" evidence="1">
    <location>
        <begin position="30"/>
        <end position="51"/>
    </location>
</feature>
<keyword evidence="1" id="KW-0812">Transmembrane</keyword>
<gene>
    <name evidence="2" type="ORF">TBK1r_12280</name>
</gene>
<feature type="transmembrane region" description="Helical" evidence="1">
    <location>
        <begin position="153"/>
        <end position="172"/>
    </location>
</feature>
<reference evidence="2 3" key="1">
    <citation type="submission" date="2019-02" db="EMBL/GenBank/DDBJ databases">
        <title>Deep-cultivation of Planctomycetes and their phenomic and genomic characterization uncovers novel biology.</title>
        <authorList>
            <person name="Wiegand S."/>
            <person name="Jogler M."/>
            <person name="Boedeker C."/>
            <person name="Pinto D."/>
            <person name="Vollmers J."/>
            <person name="Rivas-Marin E."/>
            <person name="Kohn T."/>
            <person name="Peeters S.H."/>
            <person name="Heuer A."/>
            <person name="Rast P."/>
            <person name="Oberbeckmann S."/>
            <person name="Bunk B."/>
            <person name="Jeske O."/>
            <person name="Meyerdierks A."/>
            <person name="Storesund J.E."/>
            <person name="Kallscheuer N."/>
            <person name="Luecker S."/>
            <person name="Lage O.M."/>
            <person name="Pohl T."/>
            <person name="Merkel B.J."/>
            <person name="Hornburger P."/>
            <person name="Mueller R.-W."/>
            <person name="Bruemmer F."/>
            <person name="Labrenz M."/>
            <person name="Spormann A.M."/>
            <person name="Op den Camp H."/>
            <person name="Overmann J."/>
            <person name="Amann R."/>
            <person name="Jetten M.S.M."/>
            <person name="Mascher T."/>
            <person name="Medema M.H."/>
            <person name="Devos D.P."/>
            <person name="Kaster A.-K."/>
            <person name="Ovreas L."/>
            <person name="Rohde M."/>
            <person name="Galperin M.Y."/>
            <person name="Jogler C."/>
        </authorList>
    </citation>
    <scope>NUCLEOTIDE SEQUENCE [LARGE SCALE GENOMIC DNA]</scope>
    <source>
        <strain evidence="2 3">TBK1r</strain>
    </source>
</reference>
<dbReference type="Proteomes" id="UP000318081">
    <property type="component" value="Chromosome"/>
</dbReference>
<feature type="transmembrane region" description="Helical" evidence="1">
    <location>
        <begin position="209"/>
        <end position="228"/>
    </location>
</feature>
<feature type="transmembrane region" description="Helical" evidence="1">
    <location>
        <begin position="234"/>
        <end position="257"/>
    </location>
</feature>
<protein>
    <submittedName>
        <fullName evidence="2">Uncharacterized protein</fullName>
    </submittedName>
</protein>
<dbReference type="EMBL" id="CP036432">
    <property type="protein sequence ID" value="QDV82301.1"/>
    <property type="molecule type" value="Genomic_DNA"/>
</dbReference>
<evidence type="ECO:0000313" key="2">
    <source>
        <dbReference type="EMBL" id="QDV82301.1"/>
    </source>
</evidence>